<evidence type="ECO:0000313" key="1">
    <source>
        <dbReference type="EMBL" id="PKK63575.1"/>
    </source>
</evidence>
<gene>
    <name evidence="1" type="ORF">RhiirC2_788699</name>
</gene>
<dbReference type="AlphaFoldDB" id="A0A2N1MPL5"/>
<reference evidence="1 2" key="2">
    <citation type="submission" date="2017-10" db="EMBL/GenBank/DDBJ databases">
        <title>Extensive intraspecific genome diversity in a model arbuscular mycorrhizal fungus.</title>
        <authorList>
            <person name="Chen E.C.H."/>
            <person name="Morin E."/>
            <person name="Baudet D."/>
            <person name="Noel J."/>
            <person name="Ndikumana S."/>
            <person name="Charron P."/>
            <person name="St-Onge C."/>
            <person name="Giorgi J."/>
            <person name="Grigoriev I.V."/>
            <person name="Roux C."/>
            <person name="Martin F.M."/>
            <person name="Corradi N."/>
        </authorList>
    </citation>
    <scope>NUCLEOTIDE SEQUENCE [LARGE SCALE GENOMIC DNA]</scope>
    <source>
        <strain evidence="1 2">C2</strain>
    </source>
</reference>
<organism evidence="1 2">
    <name type="scientific">Rhizophagus irregularis</name>
    <dbReference type="NCBI Taxonomy" id="588596"/>
    <lineage>
        <taxon>Eukaryota</taxon>
        <taxon>Fungi</taxon>
        <taxon>Fungi incertae sedis</taxon>
        <taxon>Mucoromycota</taxon>
        <taxon>Glomeromycotina</taxon>
        <taxon>Glomeromycetes</taxon>
        <taxon>Glomerales</taxon>
        <taxon>Glomeraceae</taxon>
        <taxon>Rhizophagus</taxon>
    </lineage>
</organism>
<name>A0A2N1MPL5_9GLOM</name>
<accession>A0A2N1MPL5</accession>
<dbReference type="Proteomes" id="UP000233469">
    <property type="component" value="Unassembled WGS sequence"/>
</dbReference>
<dbReference type="VEuPathDB" id="FungiDB:RhiirA1_476403"/>
<proteinExistence type="predicted"/>
<protein>
    <submittedName>
        <fullName evidence="1">Uncharacterized protein</fullName>
    </submittedName>
</protein>
<evidence type="ECO:0000313" key="2">
    <source>
        <dbReference type="Proteomes" id="UP000233469"/>
    </source>
</evidence>
<sequence length="149" mass="16584">MTTSTAPSVINPNILLPSRPDVLAPPGDCSLFSDNTTKFSIHAHSLPITMTSSNNDKSKFDMPVRQPFPDGDAAAIKSSLSRFHAAAYLRDVPIVFKEKFTTNRAMYDEVDRTLSRYFSYGFRAHCEGSGNNKRILVFFFAQVDHSTCV</sequence>
<comment type="caution">
    <text evidence="1">The sequence shown here is derived from an EMBL/GenBank/DDBJ whole genome shotgun (WGS) entry which is preliminary data.</text>
</comment>
<dbReference type="EMBL" id="LLXL01001617">
    <property type="protein sequence ID" value="PKK63575.1"/>
    <property type="molecule type" value="Genomic_DNA"/>
</dbReference>
<reference evidence="1 2" key="1">
    <citation type="submission" date="2016-04" db="EMBL/GenBank/DDBJ databases">
        <title>Genome analyses suggest a sexual origin of heterokaryosis in a supposedly ancient asexual fungus.</title>
        <authorList>
            <person name="Ropars J."/>
            <person name="Sedzielewska K."/>
            <person name="Noel J."/>
            <person name="Charron P."/>
            <person name="Farinelli L."/>
            <person name="Marton T."/>
            <person name="Kruger M."/>
            <person name="Pelin A."/>
            <person name="Brachmann A."/>
            <person name="Corradi N."/>
        </authorList>
    </citation>
    <scope>NUCLEOTIDE SEQUENCE [LARGE SCALE GENOMIC DNA]</scope>
    <source>
        <strain evidence="1 2">C2</strain>
    </source>
</reference>